<name>A0A4Y9XXL2_9AGAM</name>
<reference evidence="1 2" key="1">
    <citation type="submission" date="2019-02" db="EMBL/GenBank/DDBJ databases">
        <title>Genome sequencing of the rare red list fungi Dentipellis fragilis.</title>
        <authorList>
            <person name="Buettner E."/>
            <person name="Kellner H."/>
        </authorList>
    </citation>
    <scope>NUCLEOTIDE SEQUENCE [LARGE SCALE GENOMIC DNA]</scope>
    <source>
        <strain evidence="1 2">DSM 105465</strain>
    </source>
</reference>
<dbReference type="Proteomes" id="UP000298327">
    <property type="component" value="Unassembled WGS sequence"/>
</dbReference>
<dbReference type="AlphaFoldDB" id="A0A4Y9XXL2"/>
<evidence type="ECO:0000313" key="2">
    <source>
        <dbReference type="Proteomes" id="UP000298327"/>
    </source>
</evidence>
<proteinExistence type="predicted"/>
<evidence type="ECO:0000313" key="1">
    <source>
        <dbReference type="EMBL" id="TFY53329.1"/>
    </source>
</evidence>
<keyword evidence="2" id="KW-1185">Reference proteome</keyword>
<dbReference type="EMBL" id="SEOQ01001169">
    <property type="protein sequence ID" value="TFY53329.1"/>
    <property type="molecule type" value="Genomic_DNA"/>
</dbReference>
<sequence>MIINPLAHTRVVCVDSTSWESWEGRGEPCMLLDILVRYSSTTGIVDGTPWLEWEIAPRNGKSGCIGITARSFNIPGSVFILELPEVREWQGNWLRILKTVFAILPQNCIRALKLSNGIAKQSKDQWVEVFKASPRLPHLRTVRIGRDFNCDCLAALLALEVSSMPSLQKIYLDAGGADLSSEKLEEMKTAIVSCRQRGVPLDYITLRGYESTECLEPWAAMLATVIPQFRLQIDPGSHDGGLSEPDDD</sequence>
<gene>
    <name evidence="1" type="ORF">EVG20_g10170</name>
</gene>
<evidence type="ECO:0008006" key="3">
    <source>
        <dbReference type="Google" id="ProtNLM"/>
    </source>
</evidence>
<organism evidence="1 2">
    <name type="scientific">Dentipellis fragilis</name>
    <dbReference type="NCBI Taxonomy" id="205917"/>
    <lineage>
        <taxon>Eukaryota</taxon>
        <taxon>Fungi</taxon>
        <taxon>Dikarya</taxon>
        <taxon>Basidiomycota</taxon>
        <taxon>Agaricomycotina</taxon>
        <taxon>Agaricomycetes</taxon>
        <taxon>Russulales</taxon>
        <taxon>Hericiaceae</taxon>
        <taxon>Dentipellis</taxon>
    </lineage>
</organism>
<protein>
    <recommendedName>
        <fullName evidence="3">F-box domain-containing protein</fullName>
    </recommendedName>
</protein>
<comment type="caution">
    <text evidence="1">The sequence shown here is derived from an EMBL/GenBank/DDBJ whole genome shotgun (WGS) entry which is preliminary data.</text>
</comment>
<accession>A0A4Y9XXL2</accession>